<organism evidence="1 2">
    <name type="scientific">Armillaria novae-zelandiae</name>
    <dbReference type="NCBI Taxonomy" id="153914"/>
    <lineage>
        <taxon>Eukaryota</taxon>
        <taxon>Fungi</taxon>
        <taxon>Dikarya</taxon>
        <taxon>Basidiomycota</taxon>
        <taxon>Agaricomycotina</taxon>
        <taxon>Agaricomycetes</taxon>
        <taxon>Agaricomycetidae</taxon>
        <taxon>Agaricales</taxon>
        <taxon>Marasmiineae</taxon>
        <taxon>Physalacriaceae</taxon>
        <taxon>Armillaria</taxon>
    </lineage>
</organism>
<dbReference type="AlphaFoldDB" id="A0AA39U9A6"/>
<dbReference type="EMBL" id="JAUEPR010000015">
    <property type="protein sequence ID" value="KAK0477898.1"/>
    <property type="molecule type" value="Genomic_DNA"/>
</dbReference>
<gene>
    <name evidence="1" type="ORF">IW261DRAFT_1420743</name>
</gene>
<dbReference type="Proteomes" id="UP001175227">
    <property type="component" value="Unassembled WGS sequence"/>
</dbReference>
<evidence type="ECO:0000313" key="2">
    <source>
        <dbReference type="Proteomes" id="UP001175227"/>
    </source>
</evidence>
<evidence type="ECO:0000313" key="1">
    <source>
        <dbReference type="EMBL" id="KAK0477898.1"/>
    </source>
</evidence>
<reference evidence="1" key="1">
    <citation type="submission" date="2023-06" db="EMBL/GenBank/DDBJ databases">
        <authorList>
            <consortium name="Lawrence Berkeley National Laboratory"/>
            <person name="Ahrendt S."/>
            <person name="Sahu N."/>
            <person name="Indic B."/>
            <person name="Wong-Bajracharya J."/>
            <person name="Merenyi Z."/>
            <person name="Ke H.-M."/>
            <person name="Monk M."/>
            <person name="Kocsube S."/>
            <person name="Drula E."/>
            <person name="Lipzen A."/>
            <person name="Balint B."/>
            <person name="Henrissat B."/>
            <person name="Andreopoulos B."/>
            <person name="Martin F.M."/>
            <person name="Harder C.B."/>
            <person name="Rigling D."/>
            <person name="Ford K.L."/>
            <person name="Foster G.D."/>
            <person name="Pangilinan J."/>
            <person name="Papanicolaou A."/>
            <person name="Barry K."/>
            <person name="LaButti K."/>
            <person name="Viragh M."/>
            <person name="Koriabine M."/>
            <person name="Yan M."/>
            <person name="Riley R."/>
            <person name="Champramary S."/>
            <person name="Plett K.L."/>
            <person name="Tsai I.J."/>
            <person name="Slot J."/>
            <person name="Sipos G."/>
            <person name="Plett J."/>
            <person name="Nagy L.G."/>
            <person name="Grigoriev I.V."/>
        </authorList>
    </citation>
    <scope>NUCLEOTIDE SEQUENCE</scope>
    <source>
        <strain evidence="1">ICMP 16352</strain>
    </source>
</reference>
<accession>A0AA39U9A6</accession>
<keyword evidence="2" id="KW-1185">Reference proteome</keyword>
<proteinExistence type="predicted"/>
<name>A0AA39U9A6_9AGAR</name>
<sequence>MSAYYEKRTREDAWTTLVDELHAQLRAEICFLCPRPGMGMRGRGRRGGRLREALWPPGQNENELWEWLPWDNSYTRCCVAKEVEVWKLDDEKQYSREATNAMDDV</sequence>
<comment type="caution">
    <text evidence="1">The sequence shown here is derived from an EMBL/GenBank/DDBJ whole genome shotgun (WGS) entry which is preliminary data.</text>
</comment>
<protein>
    <submittedName>
        <fullName evidence="1">Uncharacterized protein</fullName>
    </submittedName>
</protein>